<dbReference type="RefSeq" id="WP_144749503.1">
    <property type="nucleotide sequence ID" value="NZ_VMNW02000063.1"/>
</dbReference>
<dbReference type="InterPro" id="IPR012666">
    <property type="entry name" value="CbtA_put"/>
</dbReference>
<dbReference type="Pfam" id="PF09490">
    <property type="entry name" value="CbtA"/>
    <property type="match status" value="1"/>
</dbReference>
<proteinExistence type="predicted"/>
<sequence>MEKKLILRGVLAGAFAGLLAFVFARVFAEPQIQAGIDYEAGRESAEQAMTHSGGGEEMELFSRAVQGNLGIGVGIVLFGVAMGALFSVVYTVCLGRVGNVRARTLALLVAGAGFAGVYLVPFLKYPANPPGIGGSDTIGERGSMYLVMVLASIVVLGLALWLGRRLRARLGNWNATLVAGAAFLVVIGIVMAVLPTIAETPGAMTNDAGVIVFPGYPADVLFKFRLYSVGAQIVLWGALGLAFGPLAERLLDRERGKVAAVA</sequence>
<organism evidence="2 3">
    <name type="scientific">Amycolatopsis acidicola</name>
    <dbReference type="NCBI Taxonomy" id="2596893"/>
    <lineage>
        <taxon>Bacteria</taxon>
        <taxon>Bacillati</taxon>
        <taxon>Actinomycetota</taxon>
        <taxon>Actinomycetes</taxon>
        <taxon>Pseudonocardiales</taxon>
        <taxon>Pseudonocardiaceae</taxon>
        <taxon>Amycolatopsis</taxon>
    </lineage>
</organism>
<evidence type="ECO:0000256" key="1">
    <source>
        <dbReference type="SAM" id="Phobius"/>
    </source>
</evidence>
<accession>A0A5N0UYC9</accession>
<name>A0A5N0UYC9_9PSEU</name>
<evidence type="ECO:0000313" key="2">
    <source>
        <dbReference type="EMBL" id="KAA9154687.1"/>
    </source>
</evidence>
<dbReference type="AlphaFoldDB" id="A0A5N0UYC9"/>
<dbReference type="EMBL" id="VMNW02000063">
    <property type="protein sequence ID" value="KAA9154687.1"/>
    <property type="molecule type" value="Genomic_DNA"/>
</dbReference>
<feature type="transmembrane region" description="Helical" evidence="1">
    <location>
        <begin position="143"/>
        <end position="163"/>
    </location>
</feature>
<keyword evidence="1" id="KW-0812">Transmembrane</keyword>
<dbReference type="OrthoDB" id="6851830at2"/>
<feature type="transmembrane region" description="Helical" evidence="1">
    <location>
        <begin position="226"/>
        <end position="247"/>
    </location>
</feature>
<keyword evidence="1" id="KW-0472">Membrane</keyword>
<feature type="transmembrane region" description="Helical" evidence="1">
    <location>
        <begin position="175"/>
        <end position="198"/>
    </location>
</feature>
<comment type="caution">
    <text evidence="2">The sequence shown here is derived from an EMBL/GenBank/DDBJ whole genome shotgun (WGS) entry which is preliminary data.</text>
</comment>
<feature type="transmembrane region" description="Helical" evidence="1">
    <location>
        <begin position="105"/>
        <end position="123"/>
    </location>
</feature>
<keyword evidence="1" id="KW-1133">Transmembrane helix</keyword>
<protein>
    <submittedName>
        <fullName evidence="2">CbtA family protein</fullName>
    </submittedName>
</protein>
<dbReference type="Proteomes" id="UP000319769">
    <property type="component" value="Unassembled WGS sequence"/>
</dbReference>
<gene>
    <name evidence="2" type="ORF">FPZ12_031415</name>
</gene>
<feature type="transmembrane region" description="Helical" evidence="1">
    <location>
        <begin position="69"/>
        <end position="93"/>
    </location>
</feature>
<evidence type="ECO:0000313" key="3">
    <source>
        <dbReference type="Proteomes" id="UP000319769"/>
    </source>
</evidence>
<reference evidence="2" key="1">
    <citation type="submission" date="2019-09" db="EMBL/GenBank/DDBJ databases">
        <authorList>
            <person name="Teo W.F.A."/>
            <person name="Duangmal K."/>
        </authorList>
    </citation>
    <scope>NUCLEOTIDE SEQUENCE [LARGE SCALE GENOMIC DNA]</scope>
    <source>
        <strain evidence="2">K81G1</strain>
    </source>
</reference>
<keyword evidence="3" id="KW-1185">Reference proteome</keyword>